<dbReference type="Gene3D" id="3.40.50.2300">
    <property type="match status" value="1"/>
</dbReference>
<keyword evidence="10" id="KW-0418">Kinase</keyword>
<evidence type="ECO:0000256" key="5">
    <source>
        <dbReference type="ARBA" id="ARBA00022519"/>
    </source>
</evidence>
<feature type="domain" description="Response regulatory" evidence="18">
    <location>
        <begin position="828"/>
        <end position="947"/>
    </location>
</feature>
<dbReference type="GO" id="GO:0009927">
    <property type="term" value="F:histidine phosphotransfer kinase activity"/>
    <property type="evidence" value="ECO:0007669"/>
    <property type="project" value="TreeGrafter"/>
</dbReference>
<organism evidence="20 21">
    <name type="scientific">Pseudomonas umsongensis</name>
    <dbReference type="NCBI Taxonomy" id="198618"/>
    <lineage>
        <taxon>Bacteria</taxon>
        <taxon>Pseudomonadati</taxon>
        <taxon>Pseudomonadota</taxon>
        <taxon>Gammaproteobacteria</taxon>
        <taxon>Pseudomonadales</taxon>
        <taxon>Pseudomonadaceae</taxon>
        <taxon>Pseudomonas</taxon>
    </lineage>
</organism>
<protein>
    <recommendedName>
        <fullName evidence="3">histidine kinase</fullName>
        <ecNumber evidence="3">2.7.13.3</ecNumber>
    </recommendedName>
</protein>
<keyword evidence="8" id="KW-0812">Transmembrane</keyword>
<dbReference type="PROSITE" id="PS50894">
    <property type="entry name" value="HPT"/>
    <property type="match status" value="1"/>
</dbReference>
<dbReference type="InterPro" id="IPR036641">
    <property type="entry name" value="HPT_dom_sf"/>
</dbReference>
<dbReference type="InterPro" id="IPR003661">
    <property type="entry name" value="HisK_dim/P_dom"/>
</dbReference>
<evidence type="ECO:0000256" key="13">
    <source>
        <dbReference type="ARBA" id="ARBA00023012"/>
    </source>
</evidence>
<dbReference type="PANTHER" id="PTHR43047">
    <property type="entry name" value="TWO-COMPONENT HISTIDINE PROTEIN KINASE"/>
    <property type="match status" value="1"/>
</dbReference>
<dbReference type="CDD" id="cd17546">
    <property type="entry name" value="REC_hyHK_CKI1_RcsC-like"/>
    <property type="match status" value="1"/>
</dbReference>
<dbReference type="Gene3D" id="1.20.120.160">
    <property type="entry name" value="HPT domain"/>
    <property type="match status" value="1"/>
</dbReference>
<dbReference type="KEGG" id="pum:HGP31_11895"/>
<dbReference type="SMART" id="SM00448">
    <property type="entry name" value="REC"/>
    <property type="match status" value="1"/>
</dbReference>
<dbReference type="EC" id="2.7.13.3" evidence="3"/>
<evidence type="ECO:0000256" key="7">
    <source>
        <dbReference type="ARBA" id="ARBA00022679"/>
    </source>
</evidence>
<evidence type="ECO:0000256" key="3">
    <source>
        <dbReference type="ARBA" id="ARBA00012438"/>
    </source>
</evidence>
<keyword evidence="12" id="KW-1133">Transmembrane helix</keyword>
<keyword evidence="11" id="KW-0547">Nucleotide-binding</keyword>
<dbReference type="Pfam" id="PF00497">
    <property type="entry name" value="SBP_bac_3"/>
    <property type="match status" value="1"/>
</dbReference>
<evidence type="ECO:0000256" key="14">
    <source>
        <dbReference type="ARBA" id="ARBA00023136"/>
    </source>
</evidence>
<dbReference type="GO" id="GO:0000155">
    <property type="term" value="F:phosphorelay sensor kinase activity"/>
    <property type="evidence" value="ECO:0007669"/>
    <property type="project" value="InterPro"/>
</dbReference>
<dbReference type="SUPFAM" id="SSF53850">
    <property type="entry name" value="Periplasmic binding protein-like II"/>
    <property type="match status" value="2"/>
</dbReference>
<dbReference type="EMBL" id="CP051487">
    <property type="protein sequence ID" value="QJC82476.1"/>
    <property type="molecule type" value="Genomic_DNA"/>
</dbReference>
<evidence type="ECO:0000256" key="2">
    <source>
        <dbReference type="ARBA" id="ARBA00004429"/>
    </source>
</evidence>
<dbReference type="Proteomes" id="UP000501367">
    <property type="component" value="Chromosome"/>
</dbReference>
<dbReference type="InterPro" id="IPR001638">
    <property type="entry name" value="Solute-binding_3/MltF_N"/>
</dbReference>
<dbReference type="SMART" id="SM00062">
    <property type="entry name" value="PBPb"/>
    <property type="match status" value="2"/>
</dbReference>
<evidence type="ECO:0000256" key="16">
    <source>
        <dbReference type="PROSITE-ProRule" id="PRU00169"/>
    </source>
</evidence>
<dbReference type="SMART" id="SM00388">
    <property type="entry name" value="HisKA"/>
    <property type="match status" value="1"/>
</dbReference>
<comment type="subcellular location">
    <subcellularLocation>
        <location evidence="2">Cell inner membrane</location>
        <topology evidence="2">Multi-pass membrane protein</topology>
    </subcellularLocation>
</comment>
<dbReference type="SUPFAM" id="SSF47384">
    <property type="entry name" value="Homodimeric domain of signal transducing histidine kinase"/>
    <property type="match status" value="1"/>
</dbReference>
<evidence type="ECO:0000256" key="4">
    <source>
        <dbReference type="ARBA" id="ARBA00022475"/>
    </source>
</evidence>
<evidence type="ECO:0000256" key="8">
    <source>
        <dbReference type="ARBA" id="ARBA00022692"/>
    </source>
</evidence>
<evidence type="ECO:0000259" key="18">
    <source>
        <dbReference type="PROSITE" id="PS50110"/>
    </source>
</evidence>
<evidence type="ECO:0000256" key="15">
    <source>
        <dbReference type="PROSITE-ProRule" id="PRU00110"/>
    </source>
</evidence>
<feature type="domain" description="Histidine kinase" evidence="17">
    <location>
        <begin position="581"/>
        <end position="803"/>
    </location>
</feature>
<sequence>MSLFCVPVRADTNDLQPIARQQLDSVKVQPNDIERSWLDQKKALIVGVTSDSLPPYRIFSEHNSFEGLTADYLAALQRELTIEIKVRPLTTVEAAFDALRQGQIDLLATATPQEANDFGVQLTPPYGQSELALFADGGDLHEYSINDPQLRIAVANRAALSLYKSNGGKGAFIMYDTPLAAMASVLTGDNDVYLGDTLSTYYLSSQLFSIHFEINQSTRLPKVDLSFAVAANNPILAGLLKRGLGSIKYRQMTDAQYFWGDFESGELSDFRLHLTNVERTWINNAGVVNLAISEDLAPYAFFNSNGRLNGIASDLLGIIRRKTDIHLKIIRVSSLSEVNALLDNGKASIGILIEASQSSLPYLHTRSLAVAPYLFVMHQNHKVLLEAQSTASVAVAKGYLQNALITRQYPHVRILNTETMGEAFNLVRDGRADYVLAPANVARYYLSYKYESSLKIGGILNVEDAKIVFAAPKNQPELISIFNKAMIEIPPRKNLQIIGRWRANSATDEKYWEGIGSTIWRSFEVLGALLLVAGLLIVVQRRRIVKKRHDLEQRQLLLDELQVAKESAEKASRSKSVFLATMSHEIRTPLNAIIGMLELVLTRKGNAGLNTQSVHIAYDSANHLLALIGDILDISRIESGKLSLSPEPTRIKELLETTSNIFSGLARQKRLYLRLDISPLATELVWVDALKVKQIISNLLSNAIKFTEQGGIDIRCHVTPASKTSLHVLISVSDTGAGIPAAQIDQIFKPFFITRDATSDPNAGAGLGLAICKELSDFMGGRLEVASDTKFGTQMTFSIVLDCVSTESHILTAAPGGTVGLSQDVKLTVLIAEDHLPSQYLLYQQLSYLGHRVVTVSNGLEGLATWQEHEIDIVLTDSNMPQMSGLEMAQSIRRLEQSRGVRPCLIIGLTADAQREALERCLASGMDHALSKPITLADLNRWIPKLNTDYQQLKSSSSMSTIHAYMAEQVIDSNASERVALELALEKEDLEEMARVAHKLKGTAYLLNQSGMLEQCIEVEDLCVEGMMSINVIEAVTILIQSLETINESLQSN</sequence>
<feature type="modified residue" description="4-aspartylphosphate" evidence="16">
    <location>
        <position position="877"/>
    </location>
</feature>
<feature type="domain" description="HPt" evidence="19">
    <location>
        <begin position="959"/>
        <end position="1053"/>
    </location>
</feature>
<dbReference type="InterPro" id="IPR005467">
    <property type="entry name" value="His_kinase_dom"/>
</dbReference>
<dbReference type="PROSITE" id="PS50109">
    <property type="entry name" value="HIS_KIN"/>
    <property type="match status" value="1"/>
</dbReference>
<dbReference type="Gene3D" id="3.40.190.10">
    <property type="entry name" value="Periplasmic binding protein-like II"/>
    <property type="match status" value="4"/>
</dbReference>
<keyword evidence="13" id="KW-0902">Two-component regulatory system</keyword>
<dbReference type="PANTHER" id="PTHR43047:SF72">
    <property type="entry name" value="OSMOSENSING HISTIDINE PROTEIN KINASE SLN1"/>
    <property type="match status" value="1"/>
</dbReference>
<evidence type="ECO:0000256" key="11">
    <source>
        <dbReference type="ARBA" id="ARBA00022840"/>
    </source>
</evidence>
<dbReference type="SUPFAM" id="SSF55874">
    <property type="entry name" value="ATPase domain of HSP90 chaperone/DNA topoisomerase II/histidine kinase"/>
    <property type="match status" value="1"/>
</dbReference>
<evidence type="ECO:0000256" key="10">
    <source>
        <dbReference type="ARBA" id="ARBA00022777"/>
    </source>
</evidence>
<dbReference type="CDD" id="cd00082">
    <property type="entry name" value="HisKA"/>
    <property type="match status" value="1"/>
</dbReference>
<keyword evidence="14" id="KW-0472">Membrane</keyword>
<dbReference type="SUPFAM" id="SSF52172">
    <property type="entry name" value="CheY-like"/>
    <property type="match status" value="1"/>
</dbReference>
<dbReference type="InterPro" id="IPR036097">
    <property type="entry name" value="HisK_dim/P_sf"/>
</dbReference>
<evidence type="ECO:0000256" key="12">
    <source>
        <dbReference type="ARBA" id="ARBA00022989"/>
    </source>
</evidence>
<evidence type="ECO:0000259" key="17">
    <source>
        <dbReference type="PROSITE" id="PS50109"/>
    </source>
</evidence>
<evidence type="ECO:0000256" key="1">
    <source>
        <dbReference type="ARBA" id="ARBA00000085"/>
    </source>
</evidence>
<dbReference type="AlphaFoldDB" id="A0AAE7A2Q0"/>
<keyword evidence="6 16" id="KW-0597">Phosphoprotein</keyword>
<keyword evidence="5" id="KW-0997">Cell inner membrane</keyword>
<dbReference type="Pfam" id="PF02518">
    <property type="entry name" value="HATPase_c"/>
    <property type="match status" value="1"/>
</dbReference>
<dbReference type="Gene3D" id="1.10.287.130">
    <property type="match status" value="1"/>
</dbReference>
<feature type="modified residue" description="Phosphohistidine" evidence="15">
    <location>
        <position position="998"/>
    </location>
</feature>
<dbReference type="GO" id="GO:0005886">
    <property type="term" value="C:plasma membrane"/>
    <property type="evidence" value="ECO:0007669"/>
    <property type="project" value="UniProtKB-SubCell"/>
</dbReference>
<accession>A0AAE7A2Q0</accession>
<dbReference type="InterPro" id="IPR036890">
    <property type="entry name" value="HATPase_C_sf"/>
</dbReference>
<dbReference type="CDD" id="cd00088">
    <property type="entry name" value="HPT"/>
    <property type="match status" value="1"/>
</dbReference>
<evidence type="ECO:0000313" key="21">
    <source>
        <dbReference type="Proteomes" id="UP000501367"/>
    </source>
</evidence>
<keyword evidence="11" id="KW-0067">ATP-binding</keyword>
<evidence type="ECO:0000313" key="20">
    <source>
        <dbReference type="EMBL" id="QJC82476.1"/>
    </source>
</evidence>
<dbReference type="InterPro" id="IPR003594">
    <property type="entry name" value="HATPase_dom"/>
</dbReference>
<proteinExistence type="predicted"/>
<evidence type="ECO:0000259" key="19">
    <source>
        <dbReference type="PROSITE" id="PS50894"/>
    </source>
</evidence>
<name>A0AAE7A2Q0_9PSED</name>
<reference evidence="20 21" key="1">
    <citation type="submission" date="2020-04" db="EMBL/GenBank/DDBJ databases">
        <authorList>
            <person name="Yao Y."/>
            <person name="He Z."/>
        </authorList>
    </citation>
    <scope>NUCLEOTIDE SEQUENCE [LARGE SCALE GENOMIC DNA]</scope>
    <source>
        <strain evidence="20 21">CY-1</strain>
    </source>
</reference>
<keyword evidence="7" id="KW-0808">Transferase</keyword>
<dbReference type="Pfam" id="PF00072">
    <property type="entry name" value="Response_reg"/>
    <property type="match status" value="1"/>
</dbReference>
<dbReference type="CDD" id="cd13705">
    <property type="entry name" value="PBP2_BvgS_D1"/>
    <property type="match status" value="1"/>
</dbReference>
<dbReference type="InterPro" id="IPR011006">
    <property type="entry name" value="CheY-like_superfamily"/>
</dbReference>
<keyword evidence="9" id="KW-0732">Signal</keyword>
<dbReference type="FunFam" id="3.30.565.10:FF:000010">
    <property type="entry name" value="Sensor histidine kinase RcsC"/>
    <property type="match status" value="1"/>
</dbReference>
<dbReference type="InterPro" id="IPR001789">
    <property type="entry name" value="Sig_transdc_resp-reg_receiver"/>
</dbReference>
<evidence type="ECO:0000256" key="6">
    <source>
        <dbReference type="ARBA" id="ARBA00022553"/>
    </source>
</evidence>
<comment type="catalytic activity">
    <reaction evidence="1">
        <text>ATP + protein L-histidine = ADP + protein N-phospho-L-histidine.</text>
        <dbReference type="EC" id="2.7.13.3"/>
    </reaction>
</comment>
<dbReference type="Pfam" id="PF00512">
    <property type="entry name" value="HisKA"/>
    <property type="match status" value="1"/>
</dbReference>
<dbReference type="PROSITE" id="PS50110">
    <property type="entry name" value="RESPONSE_REGULATORY"/>
    <property type="match status" value="1"/>
</dbReference>
<dbReference type="InterPro" id="IPR049870">
    <property type="entry name" value="BvgS-like_periplasmic1"/>
</dbReference>
<dbReference type="InterPro" id="IPR008207">
    <property type="entry name" value="Sig_transdc_His_kin_Hpt_dom"/>
</dbReference>
<dbReference type="SUPFAM" id="SSF47226">
    <property type="entry name" value="Histidine-containing phosphotransfer domain, HPT domain"/>
    <property type="match status" value="1"/>
</dbReference>
<dbReference type="SMART" id="SM00387">
    <property type="entry name" value="HATPase_c"/>
    <property type="match status" value="1"/>
</dbReference>
<keyword evidence="4" id="KW-1003">Cell membrane</keyword>
<dbReference type="Gene3D" id="3.30.565.10">
    <property type="entry name" value="Histidine kinase-like ATPase, C-terminal domain"/>
    <property type="match status" value="1"/>
</dbReference>
<dbReference type="InterPro" id="IPR004358">
    <property type="entry name" value="Sig_transdc_His_kin-like_C"/>
</dbReference>
<evidence type="ECO:0000256" key="9">
    <source>
        <dbReference type="ARBA" id="ARBA00022729"/>
    </source>
</evidence>
<dbReference type="PRINTS" id="PR00344">
    <property type="entry name" value="BCTRLSENSOR"/>
</dbReference>
<gene>
    <name evidence="20" type="ORF">HGP31_11895</name>
</gene>
<dbReference type="Pfam" id="PF01627">
    <property type="entry name" value="Hpt"/>
    <property type="match status" value="1"/>
</dbReference>